<dbReference type="AlphaFoldDB" id="A0A1A9W612"/>
<reference evidence="4" key="1">
    <citation type="submission" date="2014-03" db="EMBL/GenBank/DDBJ databases">
        <authorList>
            <person name="Aksoy S."/>
            <person name="Warren W."/>
            <person name="Wilson R.K."/>
        </authorList>
    </citation>
    <scope>NUCLEOTIDE SEQUENCE [LARGE SCALE GENOMIC DNA]</scope>
    <source>
        <strain evidence="4">IAEA</strain>
    </source>
</reference>
<feature type="compositionally biased region" description="Basic and acidic residues" evidence="1">
    <location>
        <begin position="349"/>
        <end position="362"/>
    </location>
</feature>
<evidence type="ECO:0000313" key="3">
    <source>
        <dbReference type="EnsemblMetazoa" id="GBRI007515-PA"/>
    </source>
</evidence>
<proteinExistence type="predicted"/>
<dbReference type="VEuPathDB" id="VectorBase:GBRI007515"/>
<evidence type="ECO:0000256" key="2">
    <source>
        <dbReference type="SAM" id="Phobius"/>
    </source>
</evidence>
<dbReference type="Proteomes" id="UP000091820">
    <property type="component" value="Unassembled WGS sequence"/>
</dbReference>
<evidence type="ECO:0000313" key="4">
    <source>
        <dbReference type="Proteomes" id="UP000091820"/>
    </source>
</evidence>
<feature type="transmembrane region" description="Helical" evidence="2">
    <location>
        <begin position="12"/>
        <end position="28"/>
    </location>
</feature>
<keyword evidence="2" id="KW-1133">Transmembrane helix</keyword>
<accession>A0A1A9W612</accession>
<evidence type="ECO:0000256" key="1">
    <source>
        <dbReference type="SAM" id="MobiDB-lite"/>
    </source>
</evidence>
<reference evidence="3" key="2">
    <citation type="submission" date="2020-05" db="UniProtKB">
        <authorList>
            <consortium name="EnsemblMetazoa"/>
        </authorList>
    </citation>
    <scope>IDENTIFICATION</scope>
    <source>
        <strain evidence="3">IAEA</strain>
    </source>
</reference>
<sequence>MIAMIKHRSSYVVILLVISFNSIVWMLAEDIEANHWSNHDIWSREAQKDETPFATSADGACSNNDAASLLYFKKLISFIFNSGNLDYNRDMGLYERHLRFRIGKTQLEILEKSQDPRDFDRIITELIAQNRISSCPCRNVEKPWFSELKAPSLRLFEKLCVMLKTSEEIEANIMLKNFENKRKAEIKNKSWAFITRIKSWFISSDDYAEQVEMINPSAWAQLCRPNQTREVLSGDRISGENLQSFLSICNRYTNSCTKTSKIECMPTVAVSVSGVQEIREGIAADEKTETENLSVHNKVSSEKNSSSNAITILDREHVKNAIDAYLDTESLLEENIAKTLRSTISEMDNNNKTEKEERKESS</sequence>
<organism evidence="3 4">
    <name type="scientific">Glossina brevipalpis</name>
    <dbReference type="NCBI Taxonomy" id="37001"/>
    <lineage>
        <taxon>Eukaryota</taxon>
        <taxon>Metazoa</taxon>
        <taxon>Ecdysozoa</taxon>
        <taxon>Arthropoda</taxon>
        <taxon>Hexapoda</taxon>
        <taxon>Insecta</taxon>
        <taxon>Pterygota</taxon>
        <taxon>Neoptera</taxon>
        <taxon>Endopterygota</taxon>
        <taxon>Diptera</taxon>
        <taxon>Brachycera</taxon>
        <taxon>Muscomorpha</taxon>
        <taxon>Hippoboscoidea</taxon>
        <taxon>Glossinidae</taxon>
        <taxon>Glossina</taxon>
    </lineage>
</organism>
<dbReference type="EnsemblMetazoa" id="GBRI007515-RA">
    <property type="protein sequence ID" value="GBRI007515-PA"/>
    <property type="gene ID" value="GBRI007515"/>
</dbReference>
<keyword evidence="4" id="KW-1185">Reference proteome</keyword>
<protein>
    <submittedName>
        <fullName evidence="3">Uncharacterized protein</fullName>
    </submittedName>
</protein>
<keyword evidence="2" id="KW-0472">Membrane</keyword>
<feature type="region of interest" description="Disordered" evidence="1">
    <location>
        <begin position="343"/>
        <end position="362"/>
    </location>
</feature>
<keyword evidence="2" id="KW-0812">Transmembrane</keyword>
<name>A0A1A9W612_9MUSC</name>